<keyword evidence="6" id="KW-0540">Nuclease</keyword>
<evidence type="ECO:0000313" key="7">
    <source>
        <dbReference type="Proteomes" id="UP001151478"/>
    </source>
</evidence>
<dbReference type="Pfam" id="PF13361">
    <property type="entry name" value="UvrD_C"/>
    <property type="match status" value="1"/>
</dbReference>
<keyword evidence="1" id="KW-0547">Nucleotide-binding</keyword>
<dbReference type="Gene3D" id="3.40.50.300">
    <property type="entry name" value="P-loop containing nucleotide triphosphate hydrolases"/>
    <property type="match status" value="1"/>
</dbReference>
<evidence type="ECO:0000259" key="5">
    <source>
        <dbReference type="Pfam" id="PF13361"/>
    </source>
</evidence>
<evidence type="ECO:0000256" key="4">
    <source>
        <dbReference type="ARBA" id="ARBA00022840"/>
    </source>
</evidence>
<evidence type="ECO:0000256" key="3">
    <source>
        <dbReference type="ARBA" id="ARBA00022806"/>
    </source>
</evidence>
<name>A0ABT5SBY8_9FLAO</name>
<feature type="domain" description="UvrD-like helicase C-terminal" evidence="5">
    <location>
        <begin position="3"/>
        <end position="133"/>
    </location>
</feature>
<evidence type="ECO:0000256" key="2">
    <source>
        <dbReference type="ARBA" id="ARBA00022801"/>
    </source>
</evidence>
<dbReference type="PANTHER" id="PTHR11070:SF67">
    <property type="entry name" value="DNA 3'-5' HELICASE"/>
    <property type="match status" value="1"/>
</dbReference>
<protein>
    <submittedName>
        <fullName evidence="6">3'-5' exonuclease</fullName>
    </submittedName>
</protein>
<organism evidence="6 7">
    <name type="scientific">Polaribacter ponticola</name>
    <dbReference type="NCBI Taxonomy" id="2978475"/>
    <lineage>
        <taxon>Bacteria</taxon>
        <taxon>Pseudomonadati</taxon>
        <taxon>Bacteroidota</taxon>
        <taxon>Flavobacteriia</taxon>
        <taxon>Flavobacteriales</taxon>
        <taxon>Flavobacteriaceae</taxon>
    </lineage>
</organism>
<sequence>MEQQRNSTNVADFLEFWEIKKERLSIVASESKNAVQIMTIHKSKGLEFPVVIFPCDVDIYRQINPKVWLNELPENYDNFKELLVDYNKELSYVNNRGLEIYNKQREELELDNFNLLYVALTRAVEQLHIITEKKISTKGEEKTNFYSGIFINYLIKKIFGILMF</sequence>
<evidence type="ECO:0000313" key="6">
    <source>
        <dbReference type="EMBL" id="MDD7915090.1"/>
    </source>
</evidence>
<dbReference type="InterPro" id="IPR027417">
    <property type="entry name" value="P-loop_NTPase"/>
</dbReference>
<gene>
    <name evidence="6" type="ORF">N5A56_012005</name>
</gene>
<dbReference type="GO" id="GO:0004527">
    <property type="term" value="F:exonuclease activity"/>
    <property type="evidence" value="ECO:0007669"/>
    <property type="project" value="UniProtKB-KW"/>
</dbReference>
<keyword evidence="2" id="KW-0378">Hydrolase</keyword>
<dbReference type="PANTHER" id="PTHR11070">
    <property type="entry name" value="UVRD / RECB / PCRA DNA HELICASE FAMILY MEMBER"/>
    <property type="match status" value="1"/>
</dbReference>
<dbReference type="InterPro" id="IPR014017">
    <property type="entry name" value="DNA_helicase_UvrD-like_C"/>
</dbReference>
<dbReference type="InterPro" id="IPR000212">
    <property type="entry name" value="DNA_helicase_UvrD/REP"/>
</dbReference>
<accession>A0ABT5SBY8</accession>
<dbReference type="EMBL" id="JAOSLC020000003">
    <property type="protein sequence ID" value="MDD7915090.1"/>
    <property type="molecule type" value="Genomic_DNA"/>
</dbReference>
<reference evidence="6" key="1">
    <citation type="submission" date="2023-02" db="EMBL/GenBank/DDBJ databases">
        <title>Polaribacter ponticola sp. nov., isolated from seawater.</title>
        <authorList>
            <person name="Baek J.H."/>
            <person name="Kim J.M."/>
            <person name="Choi D.G."/>
            <person name="Jeon C.O."/>
        </authorList>
    </citation>
    <scope>NUCLEOTIDE SEQUENCE</scope>
    <source>
        <strain evidence="6">MSW5</strain>
    </source>
</reference>
<dbReference type="SUPFAM" id="SSF52540">
    <property type="entry name" value="P-loop containing nucleoside triphosphate hydrolases"/>
    <property type="match status" value="1"/>
</dbReference>
<dbReference type="Proteomes" id="UP001151478">
    <property type="component" value="Unassembled WGS sequence"/>
</dbReference>
<keyword evidence="6" id="KW-0269">Exonuclease</keyword>
<dbReference type="RefSeq" id="WP_274270432.1">
    <property type="nucleotide sequence ID" value="NZ_JAOSLC020000003.1"/>
</dbReference>
<keyword evidence="3" id="KW-0347">Helicase</keyword>
<keyword evidence="4" id="KW-0067">ATP-binding</keyword>
<keyword evidence="7" id="KW-1185">Reference proteome</keyword>
<proteinExistence type="predicted"/>
<comment type="caution">
    <text evidence="6">The sequence shown here is derived from an EMBL/GenBank/DDBJ whole genome shotgun (WGS) entry which is preliminary data.</text>
</comment>
<evidence type="ECO:0000256" key="1">
    <source>
        <dbReference type="ARBA" id="ARBA00022741"/>
    </source>
</evidence>